<evidence type="ECO:0000256" key="2">
    <source>
        <dbReference type="ARBA" id="ARBA00022679"/>
    </source>
</evidence>
<sequence>MRIALIVNNYPPMVGGIEYHEENLAHGIAALGHEVWVINLAGPVGQRHDGEVRVLSGKGYLSISDIIRVPALGTTRRLAAWLRANRIEVVSTHTRFFPMSFVGVRAAHQAGIPVIHTEHGSGFVATKNPVIWLGSRFVDLTFGRSVLRTADKVLGVSENVVDFVRRLSGRRAGVFYNAITPPSPEAVSEDRPRHLVFIGRMVPGKGWDTFIDAVARLRAIGHDVDGELIGGGAELEAARERVRERGLEGVIDVQGQRPPSEVRRCLAGATLVNPTRLSEGFQTTLVESVAEGGRVVTFLVPGAKMLQERAAPVMITPENTLDSLVESLSQMLLDPPPRADGRAVEELTWPHQAKKYCQLCIELLA</sequence>
<dbReference type="PANTHER" id="PTHR12526">
    <property type="entry name" value="GLYCOSYLTRANSFERASE"/>
    <property type="match status" value="1"/>
</dbReference>
<proteinExistence type="predicted"/>
<dbReference type="InterPro" id="IPR028098">
    <property type="entry name" value="Glyco_trans_4-like_N"/>
</dbReference>
<evidence type="ECO:0000313" key="4">
    <source>
        <dbReference type="EMBL" id="QOR48295.1"/>
    </source>
</evidence>
<dbReference type="PANTHER" id="PTHR12526:SF636">
    <property type="entry name" value="BLL3647 PROTEIN"/>
    <property type="match status" value="1"/>
</dbReference>
<dbReference type="GO" id="GO:0016757">
    <property type="term" value="F:glycosyltransferase activity"/>
    <property type="evidence" value="ECO:0007669"/>
    <property type="project" value="UniProtKB-KW"/>
</dbReference>
<name>A0A7M1R4A1_9ACTO</name>
<dbReference type="AlphaFoldDB" id="A0A7M1R4A1"/>
<dbReference type="RefSeq" id="WP_197554678.1">
    <property type="nucleotide sequence ID" value="NZ_CP063212.1"/>
</dbReference>
<keyword evidence="2 4" id="KW-0808">Transferase</keyword>
<evidence type="ECO:0000259" key="3">
    <source>
        <dbReference type="Pfam" id="PF13439"/>
    </source>
</evidence>
<keyword evidence="1" id="KW-0328">Glycosyltransferase</keyword>
<reference evidence="4 5" key="1">
    <citation type="submission" date="2020-10" db="EMBL/GenBank/DDBJ databases">
        <title>Trueperella pecoris sp. nov. isolated from bovine and porcine specimens.</title>
        <authorList>
            <person name="Schoenecker L."/>
            <person name="Schnydrig P."/>
            <person name="Brodard I."/>
            <person name="Thomann A."/>
            <person name="Hemphill A."/>
            <person name="Rodriguez-Campos S."/>
            <person name="Perreten V."/>
            <person name="Jores J."/>
            <person name="Kittl S."/>
        </authorList>
    </citation>
    <scope>NUCLEOTIDE SEQUENCE [LARGE SCALE GENOMIC DNA]</scope>
    <source>
        <strain evidence="4 5">19OD0592</strain>
    </source>
</reference>
<organism evidence="4 5">
    <name type="scientific">Trueperella pecoris</name>
    <dbReference type="NCBI Taxonomy" id="2733571"/>
    <lineage>
        <taxon>Bacteria</taxon>
        <taxon>Bacillati</taxon>
        <taxon>Actinomycetota</taxon>
        <taxon>Actinomycetes</taxon>
        <taxon>Actinomycetales</taxon>
        <taxon>Actinomycetaceae</taxon>
        <taxon>Trueperella</taxon>
    </lineage>
</organism>
<feature type="domain" description="Glycosyltransferase subfamily 4-like N-terminal" evidence="3">
    <location>
        <begin position="14"/>
        <end position="179"/>
    </location>
</feature>
<dbReference type="Gene3D" id="3.40.50.2000">
    <property type="entry name" value="Glycogen Phosphorylase B"/>
    <property type="match status" value="2"/>
</dbReference>
<dbReference type="Pfam" id="PF13439">
    <property type="entry name" value="Glyco_transf_4"/>
    <property type="match status" value="1"/>
</dbReference>
<gene>
    <name evidence="4" type="ORF">INS90_03160</name>
</gene>
<dbReference type="SUPFAM" id="SSF53756">
    <property type="entry name" value="UDP-Glycosyltransferase/glycogen phosphorylase"/>
    <property type="match status" value="1"/>
</dbReference>
<evidence type="ECO:0000313" key="5">
    <source>
        <dbReference type="Proteomes" id="UP000594961"/>
    </source>
</evidence>
<evidence type="ECO:0000256" key="1">
    <source>
        <dbReference type="ARBA" id="ARBA00022676"/>
    </source>
</evidence>
<dbReference type="CDD" id="cd03801">
    <property type="entry name" value="GT4_PimA-like"/>
    <property type="match status" value="1"/>
</dbReference>
<protein>
    <submittedName>
        <fullName evidence="4">Glycosyltransferase family 4 protein</fullName>
    </submittedName>
</protein>
<accession>A0A7M1R4A1</accession>
<dbReference type="Pfam" id="PF13692">
    <property type="entry name" value="Glyco_trans_1_4"/>
    <property type="match status" value="1"/>
</dbReference>
<dbReference type="Proteomes" id="UP000594961">
    <property type="component" value="Chromosome"/>
</dbReference>
<dbReference type="EMBL" id="CP063212">
    <property type="protein sequence ID" value="QOR48295.1"/>
    <property type="molecule type" value="Genomic_DNA"/>
</dbReference>